<comment type="caution">
    <text evidence="1">The sequence shown here is derived from an EMBL/GenBank/DDBJ whole genome shotgun (WGS) entry which is preliminary data.</text>
</comment>
<dbReference type="Proteomes" id="UP001165960">
    <property type="component" value="Unassembled WGS sequence"/>
</dbReference>
<sequence>MVFNVCQFLAEKPAKWNNMVLEFDSWDEWKAMALKSFGDKHINIIKKLETIQIQDYKTVDEFIDAYCALEHLSIRRELQKGHKGSQSEIETDFNSRIGLTFFKRAIP</sequence>
<reference evidence="1" key="1">
    <citation type="submission" date="2022-04" db="EMBL/GenBank/DDBJ databases">
        <title>Genome of the entomopathogenic fungus Entomophthora muscae.</title>
        <authorList>
            <person name="Elya C."/>
            <person name="Lovett B.R."/>
            <person name="Lee E."/>
            <person name="Macias A.M."/>
            <person name="Hajek A.E."/>
            <person name="De Bivort B.L."/>
            <person name="Kasson M.T."/>
            <person name="De Fine Licht H.H."/>
            <person name="Stajich J.E."/>
        </authorList>
    </citation>
    <scope>NUCLEOTIDE SEQUENCE</scope>
    <source>
        <strain evidence="1">Berkeley</strain>
    </source>
</reference>
<evidence type="ECO:0000313" key="2">
    <source>
        <dbReference type="Proteomes" id="UP001165960"/>
    </source>
</evidence>
<protein>
    <submittedName>
        <fullName evidence="1">Uncharacterized protein</fullName>
    </submittedName>
</protein>
<keyword evidence="2" id="KW-1185">Reference proteome</keyword>
<proteinExistence type="predicted"/>
<gene>
    <name evidence="1" type="ORF">DSO57_1008222</name>
</gene>
<name>A0ACC2SWD4_9FUNG</name>
<accession>A0ACC2SWD4</accession>
<organism evidence="1 2">
    <name type="scientific">Entomophthora muscae</name>
    <dbReference type="NCBI Taxonomy" id="34485"/>
    <lineage>
        <taxon>Eukaryota</taxon>
        <taxon>Fungi</taxon>
        <taxon>Fungi incertae sedis</taxon>
        <taxon>Zoopagomycota</taxon>
        <taxon>Entomophthoromycotina</taxon>
        <taxon>Entomophthoromycetes</taxon>
        <taxon>Entomophthorales</taxon>
        <taxon>Entomophthoraceae</taxon>
        <taxon>Entomophthora</taxon>
    </lineage>
</organism>
<dbReference type="EMBL" id="QTSX02004285">
    <property type="protein sequence ID" value="KAJ9066584.1"/>
    <property type="molecule type" value="Genomic_DNA"/>
</dbReference>
<evidence type="ECO:0000313" key="1">
    <source>
        <dbReference type="EMBL" id="KAJ9066584.1"/>
    </source>
</evidence>